<dbReference type="AlphaFoldDB" id="A0A2Z4J0Y3"/>
<dbReference type="KEGG" id="scad:DN051_20555"/>
<dbReference type="Proteomes" id="UP000249616">
    <property type="component" value="Chromosome"/>
</dbReference>
<organism evidence="1 2">
    <name type="scientific">Streptomyces cadmiisoli</name>
    <dbReference type="NCBI Taxonomy" id="2184053"/>
    <lineage>
        <taxon>Bacteria</taxon>
        <taxon>Bacillati</taxon>
        <taxon>Actinomycetota</taxon>
        <taxon>Actinomycetes</taxon>
        <taxon>Kitasatosporales</taxon>
        <taxon>Streptomycetaceae</taxon>
        <taxon>Streptomyces</taxon>
        <taxon>Streptomyces aurantiacus group</taxon>
    </lineage>
</organism>
<dbReference type="EMBL" id="CP030073">
    <property type="protein sequence ID" value="AWW38759.1"/>
    <property type="molecule type" value="Genomic_DNA"/>
</dbReference>
<reference evidence="1 2" key="1">
    <citation type="journal article" date="2019" name="Int. J. Syst. Evol. Microbiol.">
        <title>Streptomyces cadmiisoli sp. nov., a novel actinomycete isolated from cadmium-contaminated soil.</title>
        <authorList>
            <person name="Li K."/>
            <person name="Tang X."/>
            <person name="Zhao J."/>
            <person name="Guo Y."/>
            <person name="Tang Y."/>
            <person name="Gao J."/>
        </authorList>
    </citation>
    <scope>NUCLEOTIDE SEQUENCE [LARGE SCALE GENOMIC DNA]</scope>
    <source>
        <strain evidence="1 2">ZFG47</strain>
    </source>
</reference>
<evidence type="ECO:0000313" key="1">
    <source>
        <dbReference type="EMBL" id="AWW38759.1"/>
    </source>
</evidence>
<gene>
    <name evidence="1" type="ORF">DN051_20555</name>
</gene>
<protein>
    <submittedName>
        <fullName evidence="1">Uncharacterized protein</fullName>
    </submittedName>
</protein>
<keyword evidence="2" id="KW-1185">Reference proteome</keyword>
<name>A0A2Z4J0Y3_9ACTN</name>
<proteinExistence type="predicted"/>
<evidence type="ECO:0000313" key="2">
    <source>
        <dbReference type="Proteomes" id="UP000249616"/>
    </source>
</evidence>
<dbReference type="InterPro" id="IPR035897">
    <property type="entry name" value="Toll_tir_struct_dom_sf"/>
</dbReference>
<dbReference type="Gene3D" id="3.40.50.10140">
    <property type="entry name" value="Toll/interleukin-1 receptor homology (TIR) domain"/>
    <property type="match status" value="1"/>
</dbReference>
<sequence>MKVFISWSGPASQRCAEALRKWLPFMNQAIIPFTSSQDISKGERGLNKIANQLQECNFGVICVTRENQGASWINFESGALSRELGENSVAPFLLDMQIKELSGPLTQFQATDSSNKEDVWAMIKSINEKCEVTLEQEMLRTTFDRFWQDLESDLTEIRDNHPQSDVPERDTQDILNELVGLVREQNSRISVLENAVRKDRKSVHYTINEPQEVRIVDEDGPSSNKRAATAAARVRKLIGEEHIKHVSRRGYAIDVSVTSEGFSRAKGVARDLESLAASANTGIDIICESENEMLSYPPF</sequence>
<accession>A0A2Z4J0Y3</accession>